<dbReference type="EMBL" id="CP071869">
    <property type="protein sequence ID" value="QTE23345.1"/>
    <property type="molecule type" value="Genomic_DNA"/>
</dbReference>
<dbReference type="Proteomes" id="UP000663920">
    <property type="component" value="Chromosome"/>
</dbReference>
<keyword evidence="1" id="KW-0732">Signal</keyword>
<evidence type="ECO:0000256" key="1">
    <source>
        <dbReference type="SAM" id="SignalP"/>
    </source>
</evidence>
<protein>
    <submittedName>
        <fullName evidence="2">Uncharacterized protein</fullName>
    </submittedName>
</protein>
<sequence>MVKKVVILFLFLLFYNSSIAQQKDLWWLQTSENKKYEKSYKYVFCDVSDGILKEQIIEFIKKYIINTNKKKEEIAIEFSSIFSEKKDEKKYRITYISDYYNFIPYFKVNQIAKVSGKIIFIRDKNLNDFRIKKEVLFGLLRKRHPKITRRNNISYSKDSTFTENWTTEHEIPNYILTIKNNKLIKKEITCE</sequence>
<dbReference type="RefSeq" id="WP_208079356.1">
    <property type="nucleotide sequence ID" value="NZ_CP071869.1"/>
</dbReference>
<keyword evidence="3" id="KW-1185">Reference proteome</keyword>
<feature type="chain" id="PRO_5038092395" evidence="1">
    <location>
        <begin position="21"/>
        <end position="191"/>
    </location>
</feature>
<feature type="signal peptide" evidence="1">
    <location>
        <begin position="1"/>
        <end position="20"/>
    </location>
</feature>
<proteinExistence type="predicted"/>
<evidence type="ECO:0000313" key="3">
    <source>
        <dbReference type="Proteomes" id="UP000663920"/>
    </source>
</evidence>
<name>A0A975CRC9_9FLAO</name>
<organism evidence="2 3">
    <name type="scientific">Polaribacter cellanae</name>
    <dbReference type="NCBI Taxonomy" id="2818493"/>
    <lineage>
        <taxon>Bacteria</taxon>
        <taxon>Pseudomonadati</taxon>
        <taxon>Bacteroidota</taxon>
        <taxon>Flavobacteriia</taxon>
        <taxon>Flavobacteriales</taxon>
        <taxon>Flavobacteriaceae</taxon>
    </lineage>
</organism>
<accession>A0A975CRC9</accession>
<dbReference type="AlphaFoldDB" id="A0A975CRC9"/>
<reference evidence="2 3" key="1">
    <citation type="submission" date="2021-03" db="EMBL/GenBank/DDBJ databases">
        <title>Complete genome of Polaribacter_sp.SM13.</title>
        <authorList>
            <person name="Jeong S.W."/>
            <person name="Bae J.W."/>
        </authorList>
    </citation>
    <scope>NUCLEOTIDE SEQUENCE [LARGE SCALE GENOMIC DNA]</scope>
    <source>
        <strain evidence="2 3">SM13</strain>
    </source>
</reference>
<gene>
    <name evidence="2" type="ORF">J3359_03435</name>
</gene>
<dbReference type="KEGG" id="pcea:J3359_03435"/>
<evidence type="ECO:0000313" key="2">
    <source>
        <dbReference type="EMBL" id="QTE23345.1"/>
    </source>
</evidence>